<dbReference type="Proteomes" id="UP000823775">
    <property type="component" value="Unassembled WGS sequence"/>
</dbReference>
<name>A0ABS8RLG9_DATST</name>
<keyword evidence="2" id="KW-1185">Reference proteome</keyword>
<feature type="non-terminal residue" evidence="1">
    <location>
        <position position="1"/>
    </location>
</feature>
<protein>
    <submittedName>
        <fullName evidence="1">Uncharacterized protein</fullName>
    </submittedName>
</protein>
<dbReference type="EMBL" id="JACEIK010000038">
    <property type="protein sequence ID" value="MCD7447480.1"/>
    <property type="molecule type" value="Genomic_DNA"/>
</dbReference>
<gene>
    <name evidence="1" type="ORF">HAX54_030346</name>
</gene>
<proteinExistence type="predicted"/>
<accession>A0ABS8RLG9</accession>
<sequence>VHVRVADLYENITPHFTRLSAQMALCIAPLYAQMGLRVTQLHEGLWPCCPVSSSIVRVFPVPMIYFLYS</sequence>
<evidence type="ECO:0000313" key="2">
    <source>
        <dbReference type="Proteomes" id="UP000823775"/>
    </source>
</evidence>
<reference evidence="1 2" key="1">
    <citation type="journal article" date="2021" name="BMC Genomics">
        <title>Datura genome reveals duplications of psychoactive alkaloid biosynthetic genes and high mutation rate following tissue culture.</title>
        <authorList>
            <person name="Rajewski A."/>
            <person name="Carter-House D."/>
            <person name="Stajich J."/>
            <person name="Litt A."/>
        </authorList>
    </citation>
    <scope>NUCLEOTIDE SEQUENCE [LARGE SCALE GENOMIC DNA]</scope>
    <source>
        <strain evidence="1">AR-01</strain>
    </source>
</reference>
<evidence type="ECO:0000313" key="1">
    <source>
        <dbReference type="EMBL" id="MCD7447480.1"/>
    </source>
</evidence>
<organism evidence="1 2">
    <name type="scientific">Datura stramonium</name>
    <name type="common">Jimsonweed</name>
    <name type="synonym">Common thornapple</name>
    <dbReference type="NCBI Taxonomy" id="4076"/>
    <lineage>
        <taxon>Eukaryota</taxon>
        <taxon>Viridiplantae</taxon>
        <taxon>Streptophyta</taxon>
        <taxon>Embryophyta</taxon>
        <taxon>Tracheophyta</taxon>
        <taxon>Spermatophyta</taxon>
        <taxon>Magnoliopsida</taxon>
        <taxon>eudicotyledons</taxon>
        <taxon>Gunneridae</taxon>
        <taxon>Pentapetalae</taxon>
        <taxon>asterids</taxon>
        <taxon>lamiids</taxon>
        <taxon>Solanales</taxon>
        <taxon>Solanaceae</taxon>
        <taxon>Solanoideae</taxon>
        <taxon>Datureae</taxon>
        <taxon>Datura</taxon>
    </lineage>
</organism>
<comment type="caution">
    <text evidence="1">The sequence shown here is derived from an EMBL/GenBank/DDBJ whole genome shotgun (WGS) entry which is preliminary data.</text>
</comment>